<keyword evidence="4" id="KW-1003">Cell membrane</keyword>
<dbReference type="Pfam" id="PF11612">
    <property type="entry name" value="T2SSJ"/>
    <property type="match status" value="1"/>
</dbReference>
<dbReference type="GO" id="GO:0015628">
    <property type="term" value="P:protein secretion by the type II secretion system"/>
    <property type="evidence" value="ECO:0007669"/>
    <property type="project" value="InterPro"/>
</dbReference>
<evidence type="ECO:0000256" key="3">
    <source>
        <dbReference type="ARBA" id="ARBA00021539"/>
    </source>
</evidence>
<dbReference type="GO" id="GO:0015627">
    <property type="term" value="C:type II protein secretion system complex"/>
    <property type="evidence" value="ECO:0007669"/>
    <property type="project" value="InterPro"/>
</dbReference>
<evidence type="ECO:0000256" key="7">
    <source>
        <dbReference type="ARBA" id="ARBA00022692"/>
    </source>
</evidence>
<keyword evidence="6" id="KW-0997">Cell inner membrane</keyword>
<reference evidence="11 12" key="1">
    <citation type="submission" date="2020-03" db="EMBL/GenBank/DDBJ databases">
        <title>Genomic Encyclopedia of Type Strains, Phase IV (KMG-IV): sequencing the most valuable type-strain genomes for metagenomic binning, comparative biology and taxonomic classification.</title>
        <authorList>
            <person name="Goeker M."/>
        </authorList>
    </citation>
    <scope>NUCLEOTIDE SEQUENCE [LARGE SCALE GENOMIC DNA]</scope>
    <source>
        <strain evidence="11 12">DSM 16846</strain>
    </source>
</reference>
<evidence type="ECO:0000256" key="8">
    <source>
        <dbReference type="ARBA" id="ARBA00022989"/>
    </source>
</evidence>
<evidence type="ECO:0000256" key="6">
    <source>
        <dbReference type="ARBA" id="ARBA00022519"/>
    </source>
</evidence>
<evidence type="ECO:0000256" key="2">
    <source>
        <dbReference type="ARBA" id="ARBA00011084"/>
    </source>
</evidence>
<evidence type="ECO:0000256" key="4">
    <source>
        <dbReference type="ARBA" id="ARBA00022475"/>
    </source>
</evidence>
<evidence type="ECO:0000256" key="1">
    <source>
        <dbReference type="ARBA" id="ARBA00004377"/>
    </source>
</evidence>
<comment type="caution">
    <text evidence="11">The sequence shown here is derived from an EMBL/GenBank/DDBJ whole genome shotgun (WGS) entry which is preliminary data.</text>
</comment>
<gene>
    <name evidence="11" type="ORF">GGQ97_002382</name>
</gene>
<dbReference type="PANTHER" id="PTHR39583:SF2">
    <property type="entry name" value="TYPE II SECRETION SYSTEM PROTEIN J"/>
    <property type="match status" value="1"/>
</dbReference>
<feature type="transmembrane region" description="Helical" evidence="10">
    <location>
        <begin position="12"/>
        <end position="33"/>
    </location>
</feature>
<evidence type="ECO:0000256" key="5">
    <source>
        <dbReference type="ARBA" id="ARBA00022481"/>
    </source>
</evidence>
<keyword evidence="12" id="KW-1185">Reference proteome</keyword>
<dbReference type="Proteomes" id="UP000558192">
    <property type="component" value="Unassembled WGS sequence"/>
</dbReference>
<keyword evidence="7 10" id="KW-0812">Transmembrane</keyword>
<keyword evidence="8 10" id="KW-1133">Transmembrane helix</keyword>
<organism evidence="11 12">
    <name type="scientific">Sphingomonas kaistensis</name>
    <dbReference type="NCBI Taxonomy" id="298708"/>
    <lineage>
        <taxon>Bacteria</taxon>
        <taxon>Pseudomonadati</taxon>
        <taxon>Pseudomonadota</taxon>
        <taxon>Alphaproteobacteria</taxon>
        <taxon>Sphingomonadales</taxon>
        <taxon>Sphingomonadaceae</taxon>
        <taxon>Sphingomonas</taxon>
    </lineage>
</organism>
<keyword evidence="5" id="KW-0488">Methylation</keyword>
<comment type="subcellular location">
    <subcellularLocation>
        <location evidence="1">Cell inner membrane</location>
        <topology evidence="1">Single-pass membrane protein</topology>
    </subcellularLocation>
</comment>
<evidence type="ECO:0000313" key="12">
    <source>
        <dbReference type="Proteomes" id="UP000558192"/>
    </source>
</evidence>
<dbReference type="RefSeq" id="WP_168069887.1">
    <property type="nucleotide sequence ID" value="NZ_JAATJC010000001.1"/>
</dbReference>
<dbReference type="Gene3D" id="2.10.70.20">
    <property type="entry name" value="gspk-gspi-gspj complex like domains"/>
    <property type="match status" value="1"/>
</dbReference>
<dbReference type="Gene3D" id="3.10.610.10">
    <property type="entry name" value="GSPII I/J protein-like"/>
    <property type="match status" value="1"/>
</dbReference>
<protein>
    <recommendedName>
        <fullName evidence="3">Type II secretion system protein J</fullName>
    </recommendedName>
</protein>
<dbReference type="InterPro" id="IPR045584">
    <property type="entry name" value="Pilin-like"/>
</dbReference>
<evidence type="ECO:0000313" key="11">
    <source>
        <dbReference type="EMBL" id="NJC06589.1"/>
    </source>
</evidence>
<keyword evidence="9 10" id="KW-0472">Membrane</keyword>
<dbReference type="NCBIfam" id="TIGR02532">
    <property type="entry name" value="IV_pilin_GFxxxE"/>
    <property type="match status" value="1"/>
</dbReference>
<proteinExistence type="inferred from homology"/>
<dbReference type="SUPFAM" id="SSF54523">
    <property type="entry name" value="Pili subunits"/>
    <property type="match status" value="1"/>
</dbReference>
<sequence length="198" mass="20519">MRPGPATRGFTLVEMVVALLIFAILAGAGVGLLRASVDTQEAVGGALADLSAAARLRALLSADLTQVVVRPVDGAPAGFAGTSTELRLVRSFEPAERVVGSSGLQAIRWQVEGGRLVRQSVTPSGTATGPAAVLARDIDAVSLRYRAADGGWRSQWAPLATEAALPRAVEMRMQRRGEAEVTITVALPEGPAPARTTA</sequence>
<dbReference type="EMBL" id="JAATJC010000001">
    <property type="protein sequence ID" value="NJC06589.1"/>
    <property type="molecule type" value="Genomic_DNA"/>
</dbReference>
<dbReference type="AlphaFoldDB" id="A0A7X5Y7K6"/>
<accession>A0A7X5Y7K6</accession>
<dbReference type="InterPro" id="IPR012902">
    <property type="entry name" value="N_methyl_site"/>
</dbReference>
<dbReference type="InterPro" id="IPR010055">
    <property type="entry name" value="T2SS_protein-GspJ"/>
</dbReference>
<comment type="similarity">
    <text evidence="2">Belongs to the GSP J family.</text>
</comment>
<name>A0A7X5Y7K6_9SPHN</name>
<dbReference type="PANTHER" id="PTHR39583">
    <property type="entry name" value="TYPE II SECRETION SYSTEM PROTEIN J-RELATED"/>
    <property type="match status" value="1"/>
</dbReference>
<dbReference type="Pfam" id="PF07963">
    <property type="entry name" value="N_methyl"/>
    <property type="match status" value="1"/>
</dbReference>
<evidence type="ECO:0000256" key="9">
    <source>
        <dbReference type="ARBA" id="ARBA00023136"/>
    </source>
</evidence>
<evidence type="ECO:0000256" key="10">
    <source>
        <dbReference type="SAM" id="Phobius"/>
    </source>
</evidence>
<dbReference type="GO" id="GO:0005886">
    <property type="term" value="C:plasma membrane"/>
    <property type="evidence" value="ECO:0007669"/>
    <property type="project" value="UniProtKB-SubCell"/>
</dbReference>
<dbReference type="InterPro" id="IPR051621">
    <property type="entry name" value="T2SS_protein_J"/>
</dbReference>